<accession>A0A8J3NHR0</accession>
<comment type="caution">
    <text evidence="3">The sequence shown here is derived from an EMBL/GenBank/DDBJ whole genome shotgun (WGS) entry which is preliminary data.</text>
</comment>
<dbReference type="SUPFAM" id="SSF53474">
    <property type="entry name" value="alpha/beta-Hydrolases"/>
    <property type="match status" value="1"/>
</dbReference>
<dbReference type="EMBL" id="BOMB01000056">
    <property type="protein sequence ID" value="GID16289.1"/>
    <property type="molecule type" value="Genomic_DNA"/>
</dbReference>
<name>A0A8J3NHR0_9ACTN</name>
<dbReference type="Proteomes" id="UP000612808">
    <property type="component" value="Unassembled WGS sequence"/>
</dbReference>
<dbReference type="AlphaFoldDB" id="A0A8J3NHR0"/>
<dbReference type="Gene3D" id="1.20.1290.10">
    <property type="entry name" value="AhpD-like"/>
    <property type="match status" value="1"/>
</dbReference>
<dbReference type="Pfam" id="PF00561">
    <property type="entry name" value="Abhydrolase_1"/>
    <property type="match status" value="1"/>
</dbReference>
<reference evidence="3" key="1">
    <citation type="submission" date="2021-01" db="EMBL/GenBank/DDBJ databases">
        <title>Whole genome shotgun sequence of Actinocatenispora rupis NBRC 107355.</title>
        <authorList>
            <person name="Komaki H."/>
            <person name="Tamura T."/>
        </authorList>
    </citation>
    <scope>NUCLEOTIDE SEQUENCE</scope>
    <source>
        <strain evidence="3">NBRC 107355</strain>
    </source>
</reference>
<proteinExistence type="predicted"/>
<dbReference type="PANTHER" id="PTHR43194:SF2">
    <property type="entry name" value="PEROXISOMAL MEMBRANE PROTEIN LPX1"/>
    <property type="match status" value="1"/>
</dbReference>
<evidence type="ECO:0008006" key="5">
    <source>
        <dbReference type="Google" id="ProtNLM"/>
    </source>
</evidence>
<gene>
    <name evidence="3" type="ORF">Aru02nite_71780</name>
</gene>
<dbReference type="InterPro" id="IPR029032">
    <property type="entry name" value="AhpD-like"/>
</dbReference>
<dbReference type="Gene3D" id="3.40.50.1820">
    <property type="entry name" value="alpha/beta hydrolase"/>
    <property type="match status" value="1"/>
</dbReference>
<feature type="domain" description="AB hydrolase-1" evidence="1">
    <location>
        <begin position="148"/>
        <end position="366"/>
    </location>
</feature>
<dbReference type="SUPFAM" id="SSF69118">
    <property type="entry name" value="AhpD-like"/>
    <property type="match status" value="1"/>
</dbReference>
<evidence type="ECO:0000313" key="3">
    <source>
        <dbReference type="EMBL" id="GID16289.1"/>
    </source>
</evidence>
<evidence type="ECO:0000313" key="4">
    <source>
        <dbReference type="Proteomes" id="UP000612808"/>
    </source>
</evidence>
<sequence length="387" mass="40476">MDVTERGDREYRALIGGDPATALAAVRQASPHLYQALLHGFGTGMTRPELSRADRELATVAMLAALGDTEPQLAVHVGAALRAGHGADALRALAEHVALYAGFPRGLNALTVVDRVLAESGVPRPAALHTVRLADHDTVVAQVGERGPAVVLSHSLGLDWRMWEPVMAALAAPGRRVYAYDTRHHGAASGAPVAADMSVLGADLVGVLDALDLDSAHVVGLSMGGGIAATAALDHPARVASLALLATSDHPFSSFADRARAGEVDGMAAQVAPTLTRWFTPGALAENGWGVRYARERLLRFDPADWAASWRVYATLAVQERLGGLDVPALVLSGELDASTTPRIMSGLADRIPAATYQELPGTPHQQTLEQPDRVAAALDAYLPAGG</sequence>
<protein>
    <recommendedName>
        <fullName evidence="5">3-oxoadipate enol-lactonase</fullName>
    </recommendedName>
</protein>
<dbReference type="InterPro" id="IPR000073">
    <property type="entry name" value="AB_hydrolase_1"/>
</dbReference>
<feature type="domain" description="Carboxymuconolactone decarboxylase-like" evidence="2">
    <location>
        <begin position="34"/>
        <end position="114"/>
    </location>
</feature>
<dbReference type="InterPro" id="IPR003779">
    <property type="entry name" value="CMD-like"/>
</dbReference>
<dbReference type="PRINTS" id="PR00111">
    <property type="entry name" value="ABHYDROLASE"/>
</dbReference>
<dbReference type="Pfam" id="PF02627">
    <property type="entry name" value="CMD"/>
    <property type="match status" value="1"/>
</dbReference>
<dbReference type="PANTHER" id="PTHR43194">
    <property type="entry name" value="HYDROLASE ALPHA/BETA FOLD FAMILY"/>
    <property type="match status" value="1"/>
</dbReference>
<dbReference type="GO" id="GO:0051920">
    <property type="term" value="F:peroxiredoxin activity"/>
    <property type="evidence" value="ECO:0007669"/>
    <property type="project" value="InterPro"/>
</dbReference>
<dbReference type="RefSeq" id="WP_203664965.1">
    <property type="nucleotide sequence ID" value="NZ_BAAAZM010000036.1"/>
</dbReference>
<evidence type="ECO:0000259" key="1">
    <source>
        <dbReference type="Pfam" id="PF00561"/>
    </source>
</evidence>
<dbReference type="InterPro" id="IPR050228">
    <property type="entry name" value="Carboxylesterase_BioH"/>
</dbReference>
<evidence type="ECO:0000259" key="2">
    <source>
        <dbReference type="Pfam" id="PF02627"/>
    </source>
</evidence>
<dbReference type="InterPro" id="IPR029058">
    <property type="entry name" value="AB_hydrolase_fold"/>
</dbReference>
<organism evidence="3 4">
    <name type="scientific">Actinocatenispora rupis</name>
    <dbReference type="NCBI Taxonomy" id="519421"/>
    <lineage>
        <taxon>Bacteria</taxon>
        <taxon>Bacillati</taxon>
        <taxon>Actinomycetota</taxon>
        <taxon>Actinomycetes</taxon>
        <taxon>Micromonosporales</taxon>
        <taxon>Micromonosporaceae</taxon>
        <taxon>Actinocatenispora</taxon>
    </lineage>
</organism>
<keyword evidence="4" id="KW-1185">Reference proteome</keyword>